<name>A0ABT1Y5Q3_9FIRM</name>
<dbReference type="RefSeq" id="WP_257913697.1">
    <property type="nucleotide sequence ID" value="NZ_JANPWE010000005.1"/>
</dbReference>
<accession>A0ABT1Y5Q3</accession>
<dbReference type="Proteomes" id="UP001524944">
    <property type="component" value="Unassembled WGS sequence"/>
</dbReference>
<organism evidence="1 2">
    <name type="scientific">Dehalobacterium formicoaceticum</name>
    <dbReference type="NCBI Taxonomy" id="51515"/>
    <lineage>
        <taxon>Bacteria</taxon>
        <taxon>Bacillati</taxon>
        <taxon>Bacillota</taxon>
        <taxon>Clostridia</taxon>
        <taxon>Eubacteriales</taxon>
        <taxon>Peptococcaceae</taxon>
        <taxon>Dehalobacterium</taxon>
    </lineage>
</organism>
<keyword evidence="2" id="KW-1185">Reference proteome</keyword>
<dbReference type="EMBL" id="JANPWE010000005">
    <property type="protein sequence ID" value="MCR6546209.1"/>
    <property type="molecule type" value="Genomic_DNA"/>
</dbReference>
<protein>
    <recommendedName>
        <fullName evidence="3">Apea-like HEPN domain-containing protein</fullName>
    </recommendedName>
</protein>
<sequence length="354" mass="41590">MEEESLNGVDKVFELTVVTGGIDERIVFAEVNMVDRVDLLVNINIVRHIKSKVDKFDEIIQLSSKLSNPLLLESMLPTVISYFDAAILDTIREYVYARSFEIYDFMIEEQNNELLSKINKEELKKVEFKDCLIDQFLKDAEKQGITGKLLKLKKLFKIEFDLGNETWESIVESIARRNCLIHNDLIANTTYFRQAGKKEDNIEPGKRLVISSSYLVEHINFIKKLLLEIKEKIEIQFAQNTNVSVLKNLWDYLFENGYPLIFNNCWKIEGNYIKYIGPKLNDLCDATSPRIICLFTVWMTFFNSYRFPDVKYFADMFYISNEERETYSRKLKTLIDCFEKVSFQNFNVVVYDKI</sequence>
<evidence type="ECO:0000313" key="1">
    <source>
        <dbReference type="EMBL" id="MCR6546209.1"/>
    </source>
</evidence>
<comment type="caution">
    <text evidence="1">The sequence shown here is derived from an EMBL/GenBank/DDBJ whole genome shotgun (WGS) entry which is preliminary data.</text>
</comment>
<evidence type="ECO:0000313" key="2">
    <source>
        <dbReference type="Proteomes" id="UP001524944"/>
    </source>
</evidence>
<reference evidence="1 2" key="1">
    <citation type="submission" date="2022-08" db="EMBL/GenBank/DDBJ databases">
        <title>Proteogenomics of the novel Dehalobacterium formicoaceticum strain EZ94 highlights a key role of methyltransferases during anaerobic dichloromethane degradation.</title>
        <authorList>
            <person name="Wasmund K."/>
        </authorList>
    </citation>
    <scope>NUCLEOTIDE SEQUENCE [LARGE SCALE GENOMIC DNA]</scope>
    <source>
        <strain evidence="1 2">EZ94</strain>
    </source>
</reference>
<gene>
    <name evidence="1" type="ORF">NVS47_11920</name>
</gene>
<proteinExistence type="predicted"/>
<evidence type="ECO:0008006" key="3">
    <source>
        <dbReference type="Google" id="ProtNLM"/>
    </source>
</evidence>